<dbReference type="SUPFAM" id="SSF47473">
    <property type="entry name" value="EF-hand"/>
    <property type="match status" value="1"/>
</dbReference>
<feature type="region of interest" description="Disordered" evidence="1">
    <location>
        <begin position="26"/>
        <end position="136"/>
    </location>
</feature>
<evidence type="ECO:0000256" key="1">
    <source>
        <dbReference type="SAM" id="MobiDB-lite"/>
    </source>
</evidence>
<evidence type="ECO:0000313" key="4">
    <source>
        <dbReference type="Proteomes" id="UP000218899"/>
    </source>
</evidence>
<keyword evidence="2" id="KW-0732">Signal</keyword>
<feature type="chain" id="PRO_5008571354" description="EF-hand domain-containing protein" evidence="2">
    <location>
        <begin position="24"/>
        <end position="136"/>
    </location>
</feature>
<evidence type="ECO:0000313" key="3">
    <source>
        <dbReference type="EMBL" id="BAU48860.1"/>
    </source>
</evidence>
<name>A0A1B4V5P3_9GAMM</name>
<dbReference type="Gene3D" id="1.10.238.10">
    <property type="entry name" value="EF-hand"/>
    <property type="match status" value="1"/>
</dbReference>
<keyword evidence="4" id="KW-1185">Reference proteome</keyword>
<sequence>MGTIGKAGVLAFALSALSVSAYAADATRGGVQSDQPAAGGATGSSTGSADRSSWGSFTDVDKNGDGFVDQSEAAAVPGLSFMNYDADGDQRLSRQEYEAARSGGPSLKGEGSGGSPITPSGSEKSPQKGSGGYPER</sequence>
<organism evidence="3 4">
    <name type="scientific">Sulfurifustis variabilis</name>
    <dbReference type="NCBI Taxonomy" id="1675686"/>
    <lineage>
        <taxon>Bacteria</taxon>
        <taxon>Pseudomonadati</taxon>
        <taxon>Pseudomonadota</taxon>
        <taxon>Gammaproteobacteria</taxon>
        <taxon>Acidiferrobacterales</taxon>
        <taxon>Acidiferrobacteraceae</taxon>
        <taxon>Sulfurifustis</taxon>
    </lineage>
</organism>
<reference evidence="3 4" key="1">
    <citation type="submission" date="2015-08" db="EMBL/GenBank/DDBJ databases">
        <title>Complete genome sequence of Sulfurifustis variabilis.</title>
        <authorList>
            <person name="Miura A."/>
            <person name="Kojima H."/>
            <person name="Fukui M."/>
        </authorList>
    </citation>
    <scope>NUCLEOTIDE SEQUENCE [LARGE SCALE GENOMIC DNA]</scope>
    <source>
        <strain evidence="4">skN76</strain>
    </source>
</reference>
<dbReference type="AlphaFoldDB" id="A0A1B4V5P3"/>
<feature type="signal peptide" evidence="2">
    <location>
        <begin position="1"/>
        <end position="23"/>
    </location>
</feature>
<dbReference type="KEGG" id="sva:SVA_2310"/>
<accession>A0A1B4V5P3</accession>
<dbReference type="OrthoDB" id="6887873at2"/>
<proteinExistence type="predicted"/>
<protein>
    <recommendedName>
        <fullName evidence="5">EF-hand domain-containing protein</fullName>
    </recommendedName>
</protein>
<dbReference type="PROSITE" id="PS00018">
    <property type="entry name" value="EF_HAND_1"/>
    <property type="match status" value="1"/>
</dbReference>
<evidence type="ECO:0008006" key="5">
    <source>
        <dbReference type="Google" id="ProtNLM"/>
    </source>
</evidence>
<dbReference type="EMBL" id="AP014936">
    <property type="protein sequence ID" value="BAU48860.1"/>
    <property type="molecule type" value="Genomic_DNA"/>
</dbReference>
<dbReference type="InterPro" id="IPR018247">
    <property type="entry name" value="EF_Hand_1_Ca_BS"/>
</dbReference>
<dbReference type="InterPro" id="IPR011992">
    <property type="entry name" value="EF-hand-dom_pair"/>
</dbReference>
<gene>
    <name evidence="3" type="ORF">SVA_2310</name>
</gene>
<evidence type="ECO:0000256" key="2">
    <source>
        <dbReference type="SAM" id="SignalP"/>
    </source>
</evidence>
<dbReference type="Proteomes" id="UP000218899">
    <property type="component" value="Chromosome"/>
</dbReference>
<feature type="compositionally biased region" description="Basic and acidic residues" evidence="1">
    <location>
        <begin position="88"/>
        <end position="99"/>
    </location>
</feature>
<dbReference type="RefSeq" id="WP_096461334.1">
    <property type="nucleotide sequence ID" value="NZ_AP014936.1"/>
</dbReference>
<feature type="compositionally biased region" description="Low complexity" evidence="1">
    <location>
        <begin position="102"/>
        <end position="123"/>
    </location>
</feature>
<feature type="compositionally biased region" description="Low complexity" evidence="1">
    <location>
        <begin position="37"/>
        <end position="56"/>
    </location>
</feature>